<dbReference type="PROSITE" id="PS50118">
    <property type="entry name" value="HMG_BOX_2"/>
    <property type="match status" value="1"/>
</dbReference>
<feature type="region of interest" description="Disordered" evidence="8">
    <location>
        <begin position="1160"/>
        <end position="1187"/>
    </location>
</feature>
<evidence type="ECO:0000256" key="6">
    <source>
        <dbReference type="ARBA" id="ARBA00023242"/>
    </source>
</evidence>
<feature type="compositionally biased region" description="Acidic residues" evidence="8">
    <location>
        <begin position="1345"/>
        <end position="1356"/>
    </location>
</feature>
<dbReference type="GO" id="GO:0000981">
    <property type="term" value="F:DNA-binding transcription factor activity, RNA polymerase II-specific"/>
    <property type="evidence" value="ECO:0007669"/>
    <property type="project" value="TreeGrafter"/>
</dbReference>
<feature type="region of interest" description="Disordered" evidence="8">
    <location>
        <begin position="2335"/>
        <end position="2403"/>
    </location>
</feature>
<keyword evidence="11" id="KW-1185">Reference proteome</keyword>
<feature type="region of interest" description="Disordered" evidence="8">
    <location>
        <begin position="1323"/>
        <end position="1421"/>
    </location>
</feature>
<feature type="DNA-binding region" description="HMG box" evidence="7">
    <location>
        <begin position="1088"/>
        <end position="1156"/>
    </location>
</feature>
<feature type="compositionally biased region" description="Polar residues" evidence="8">
    <location>
        <begin position="2368"/>
        <end position="2378"/>
    </location>
</feature>
<feature type="compositionally biased region" description="Polar residues" evidence="8">
    <location>
        <begin position="2028"/>
        <end position="2037"/>
    </location>
</feature>
<organism evidence="10 11">
    <name type="scientific">Oedothorax gibbosus</name>
    <dbReference type="NCBI Taxonomy" id="931172"/>
    <lineage>
        <taxon>Eukaryota</taxon>
        <taxon>Metazoa</taxon>
        <taxon>Ecdysozoa</taxon>
        <taxon>Arthropoda</taxon>
        <taxon>Chelicerata</taxon>
        <taxon>Arachnida</taxon>
        <taxon>Araneae</taxon>
        <taxon>Araneomorphae</taxon>
        <taxon>Entelegynae</taxon>
        <taxon>Araneoidea</taxon>
        <taxon>Linyphiidae</taxon>
        <taxon>Erigoninae</taxon>
        <taxon>Oedothorax</taxon>
    </lineage>
</organism>
<dbReference type="CDD" id="cd21990">
    <property type="entry name" value="HMG-box_CIC-like"/>
    <property type="match status" value="1"/>
</dbReference>
<gene>
    <name evidence="10" type="ORF">JTE90_003874</name>
</gene>
<evidence type="ECO:0000313" key="10">
    <source>
        <dbReference type="EMBL" id="KAG8183525.1"/>
    </source>
</evidence>
<dbReference type="Pfam" id="PF16090">
    <property type="entry name" value="DUF4819"/>
    <property type="match status" value="1"/>
</dbReference>
<feature type="compositionally biased region" description="Low complexity" evidence="8">
    <location>
        <begin position="1889"/>
        <end position="1899"/>
    </location>
</feature>
<dbReference type="EMBL" id="JAFNEN010000414">
    <property type="protein sequence ID" value="KAG8183525.1"/>
    <property type="molecule type" value="Genomic_DNA"/>
</dbReference>
<feature type="region of interest" description="Disordered" evidence="8">
    <location>
        <begin position="1015"/>
        <end position="1087"/>
    </location>
</feature>
<feature type="domain" description="HMG box" evidence="9">
    <location>
        <begin position="1088"/>
        <end position="1156"/>
    </location>
</feature>
<feature type="compositionally biased region" description="Basic and acidic residues" evidence="8">
    <location>
        <begin position="2108"/>
        <end position="2124"/>
    </location>
</feature>
<feature type="compositionally biased region" description="Basic and acidic residues" evidence="8">
    <location>
        <begin position="1334"/>
        <end position="1344"/>
    </location>
</feature>
<dbReference type="InterPro" id="IPR009071">
    <property type="entry name" value="HMG_box_dom"/>
</dbReference>
<evidence type="ECO:0000256" key="2">
    <source>
        <dbReference type="ARBA" id="ARBA00022553"/>
    </source>
</evidence>
<keyword evidence="4 7" id="KW-0238">DNA-binding</keyword>
<feature type="region of interest" description="Disordered" evidence="8">
    <location>
        <begin position="1214"/>
        <end position="1273"/>
    </location>
</feature>
<proteinExistence type="predicted"/>
<evidence type="ECO:0000256" key="1">
    <source>
        <dbReference type="ARBA" id="ARBA00022491"/>
    </source>
</evidence>
<dbReference type="FunFam" id="1.10.30.10:FF:000010">
    <property type="entry name" value="Capicua transcriptional repressor b"/>
    <property type="match status" value="1"/>
</dbReference>
<dbReference type="InterPro" id="IPR058606">
    <property type="entry name" value="HTH_Cic_C"/>
</dbReference>
<accession>A0AAV6UGB4</accession>
<evidence type="ECO:0000256" key="3">
    <source>
        <dbReference type="ARBA" id="ARBA00023015"/>
    </source>
</evidence>
<dbReference type="Pfam" id="PF25981">
    <property type="entry name" value="HTH_Cic_C"/>
    <property type="match status" value="1"/>
</dbReference>
<dbReference type="InterPro" id="IPR052412">
    <property type="entry name" value="CC-Dev_Transcription_Reg"/>
</dbReference>
<feature type="region of interest" description="Disordered" evidence="8">
    <location>
        <begin position="1963"/>
        <end position="2141"/>
    </location>
</feature>
<feature type="compositionally biased region" description="Polar residues" evidence="8">
    <location>
        <begin position="561"/>
        <end position="571"/>
    </location>
</feature>
<evidence type="ECO:0000259" key="9">
    <source>
        <dbReference type="PROSITE" id="PS50118"/>
    </source>
</evidence>
<dbReference type="GO" id="GO:0005634">
    <property type="term" value="C:nucleus"/>
    <property type="evidence" value="ECO:0007669"/>
    <property type="project" value="UniProtKB-UniRule"/>
</dbReference>
<keyword evidence="1" id="KW-0678">Repressor</keyword>
<dbReference type="Proteomes" id="UP000827092">
    <property type="component" value="Unassembled WGS sequence"/>
</dbReference>
<dbReference type="InterPro" id="IPR036910">
    <property type="entry name" value="HMG_box_dom_sf"/>
</dbReference>
<keyword evidence="6 7" id="KW-0539">Nucleus</keyword>
<dbReference type="SMART" id="SM00398">
    <property type="entry name" value="HMG"/>
    <property type="match status" value="1"/>
</dbReference>
<evidence type="ECO:0000256" key="7">
    <source>
        <dbReference type="PROSITE-ProRule" id="PRU00267"/>
    </source>
</evidence>
<feature type="region of interest" description="Disordered" evidence="8">
    <location>
        <begin position="1882"/>
        <end position="1906"/>
    </location>
</feature>
<feature type="compositionally biased region" description="Basic and acidic residues" evidence="8">
    <location>
        <begin position="1214"/>
        <end position="1230"/>
    </location>
</feature>
<dbReference type="PANTHER" id="PTHR13059:SF13">
    <property type="entry name" value="PROTEIN CAPICUA HOMOLOG"/>
    <property type="match status" value="1"/>
</dbReference>
<feature type="region of interest" description="Disordered" evidence="8">
    <location>
        <begin position="705"/>
        <end position="733"/>
    </location>
</feature>
<keyword evidence="5" id="KW-0804">Transcription</keyword>
<dbReference type="SUPFAM" id="SSF47095">
    <property type="entry name" value="HMG-box"/>
    <property type="match status" value="1"/>
</dbReference>
<comment type="caution">
    <text evidence="10">The sequence shown here is derived from an EMBL/GenBank/DDBJ whole genome shotgun (WGS) entry which is preliminary data.</text>
</comment>
<protein>
    <recommendedName>
        <fullName evidence="9">HMG box domain-containing protein</fullName>
    </recommendedName>
</protein>
<feature type="region of interest" description="Disordered" evidence="8">
    <location>
        <begin position="2157"/>
        <end position="2234"/>
    </location>
</feature>
<feature type="compositionally biased region" description="Polar residues" evidence="8">
    <location>
        <begin position="541"/>
        <end position="554"/>
    </location>
</feature>
<dbReference type="Pfam" id="PF00505">
    <property type="entry name" value="HMG_box"/>
    <property type="match status" value="1"/>
</dbReference>
<feature type="compositionally biased region" description="Polar residues" evidence="8">
    <location>
        <begin position="2056"/>
        <end position="2069"/>
    </location>
</feature>
<evidence type="ECO:0000256" key="8">
    <source>
        <dbReference type="SAM" id="MobiDB-lite"/>
    </source>
</evidence>
<feature type="compositionally biased region" description="Low complexity" evidence="8">
    <location>
        <begin position="2045"/>
        <end position="2055"/>
    </location>
</feature>
<dbReference type="GO" id="GO:0000977">
    <property type="term" value="F:RNA polymerase II transcription regulatory region sequence-specific DNA binding"/>
    <property type="evidence" value="ECO:0007669"/>
    <property type="project" value="TreeGrafter"/>
</dbReference>
<feature type="compositionally biased region" description="Basic and acidic residues" evidence="8">
    <location>
        <begin position="1070"/>
        <end position="1087"/>
    </location>
</feature>
<feature type="compositionally biased region" description="Polar residues" evidence="8">
    <location>
        <begin position="2204"/>
        <end position="2232"/>
    </location>
</feature>
<sequence length="2403" mass="262282">MEQRQTPLPVIGRMLNEVTAWPRQGSWMQVCGPQPRILLRILAAILALKLLSSVASKDAAMNRQNRHKKAGGGVGVTKTPASRSPRNRKKTVTTGKVEDNPQSPPMEHQNESDMLVSNACPVLSVNESISPLEVPTVDNHALVNNRTSPSPPRLECIQTAVVVSHSVEPQFPNLVESNSIIRDENLALLAKKVPKKRKFDPSEVEGMMDIEVGKPYETSSVITKTVNPVPMTQSSPTLLPFMTPTCADVDLKDWKGQRVLAKYNNIYLPGVIKEIKSDCDIVILFDKDQSTKCIYDVLGCGKYDVISDHSPSPGQVKVGTYVCVRVNQDENVFTVGEVISMSPKPVLFNVKLNNASGFGNTEILSVSRANLRLLLPPWWEELDMDPEPLLPFASVPPQLSASVQSSFQQVEPNETLIWRTLGTPIEHPSTPTSAFTQVITNHQNLSDIIIESELPGSLVQPTRLVSASSDLYSASPSPNRMQAMPVPNVYAPGTSEQMVHEAVLCKKELRSPHFDDESSDDDLKKENIKFDSEYFNYQYQRPSTLSQGSLTPRSQSRKSETVLSRASTDSSECLGGTSRSPAMLNAKYKKGDIVSTPNGIRKKFNGKQWRRLCSKEGCTKESQRRGYCSRHLSLRGKNIRPPSLSFPGRRKGTFKDSAVGRELEWEESSHDSESNPVFSDKDRVQGRFDRDETEAANMLVSLGNSRSATPAFSPNNTPNPISPRGFQTPNTHFTPIGHPQRSPTVNQQQGQWTISPQDTRPVPEILSNNYSPVAVYNPGVIRTEVIQHNVAIQELSIQPEARASVLHLSTNQPDSMSSVIQRPLLLKESQANSFENHKQEHVIMKASKDGTVTISAQNNLPEAFKDSPNCLNKIPDSHTVLLFKKLVKGDHQFLNDEATVITPMPATNYITNYTLQNSAPLQTEKPAAEFEYSKYLSADSITSNLVEKEAKVASQPLTPVQLLPVLPPVMPDTPEKKDICLDNGKNTSVWSDARPIPVFPWHSLVPFLTTNSTVNSTTESKTIVEPVLKDPVPPEPEEGDDDVFVTSENLPLDILDPTDKRRSQSLSALPKDELKSPKKPASREKDHIRRPMNAFMIFSKRHRSLVHQRHPNQDNRTVSKILGEWWYALEPERKQKYHDLAYEVKEAHFKAYPNWKWCSRDRKKSSTSGTLKDNQKLLGPDEPMTPTLVPLAEKGSVSDDLLFSFKCPSMLKKSSELDSKEQKNSLFEKRPRSRSLSQLPDPWHASLLTKSSEDKSEKSGDPKIKENDAGAAAKKVIGSSSIRGKFKKKLHKSIHSENLKLDSDTSDDERMVICEEETNSAVEKQNLIQEEPPIDLKCKEKVTESDTESQSDDESLIENKAFPQQRFSPVMKPATSIEITHRPKPIKAHPRSTSQASFTTSNSHPLSSHGNGHFLRPLPTPSNFQPTGAVFKDVQSPKVHAADAFTAFVNESRKPSIIVTSEPESSEMPVLVPKSPVDGKKFSLEQVTSPKPRAQKTVQKLARGSIPPPPLSIPSNNLIQTTYSTKSVSPQTPSVTRHLQVPTLDKPKMQISPTSATLIQTSQGFLVSNGSLGATHYSMAILSPPTSKTSSASPRVSPAALSSPEYMTTTIKNLVIPTSKQNGFQSQSNSTPVSQMGSTTVLANLVLKASGQMPNAGLMASPTSPGQFHLSPQLISRSGGQVQYLFPSLTLQSPNMKGMVQMAVPAQGSIQLGTPTTHASGIPSGFAGSNSKFVANGHGNSLTPTKGSNACIQGVIVNKQVPGQTSGTTQVLTITPAVSTAAEHSRIHLTSLAQTYTITTPPTSVPNQRLILPSTRRQAASPGSPANMATHPLSVISSDLSPGVQGTTLIQLQPCVAVTSQKDPMSYVNVNQVKSPSVTLVASVPQAQSPRTSISTSRSPHNRSQSPQFYAGIMDIKSGALSTTPVSLTPNSKGDLTFSAHTFHPKPQKVKATVASVPLATSIAESESANKDKNDNDTSTSDNAKPQRSCKGKRYKEMVAEGGIRAKKKPPKLGLLSENPLPPELKTPNDTETTTLRTPQPPSTPASSAQNPSTPLSTPETTAEPSSQVCFVLAPTPAQLGRAPGQLNRTSDQTEEKSGIDLEEGGEDDHVKMDEARTEDELLSPKKAGVKRAAADEVPDKVLEQVDFEARFASLPQFNPEESPSAAAASLPNSPRSFVNSYRKKRRLSTTQEQDETESIKSPLPNQVQPKAKAQSSSSEAGTPKTPKSSATVFEGNKFFGPNFSLEDFVESECSMALSPRTPKTPSDGDKGMSSQRRILDQRRSLVMQLLKEVGLFPTAQATAQFQHVHQEAFPTKNTLQLKIREVRQKLMAQNVGTPQPPTTPTATTSTGCSATTTPTTNSTDASGNTRSIWSQQFLAPGPVGNRIAAGNAENTEKSSVNT</sequence>
<dbReference type="InterPro" id="IPR058607">
    <property type="entry name" value="HMG-box_Cic-like"/>
</dbReference>
<dbReference type="PANTHER" id="PTHR13059">
    <property type="entry name" value="HMG-BOX TRANSCRIPTION FACTOR BBX"/>
    <property type="match status" value="1"/>
</dbReference>
<evidence type="ECO:0000256" key="4">
    <source>
        <dbReference type="ARBA" id="ARBA00023125"/>
    </source>
</evidence>
<dbReference type="Gene3D" id="1.10.30.10">
    <property type="entry name" value="High mobility group box domain"/>
    <property type="match status" value="1"/>
</dbReference>
<evidence type="ECO:0000256" key="5">
    <source>
        <dbReference type="ARBA" id="ARBA00023163"/>
    </source>
</evidence>
<feature type="compositionally biased region" description="Polar residues" evidence="8">
    <location>
        <begin position="1391"/>
        <end position="1410"/>
    </location>
</feature>
<feature type="compositionally biased region" description="Low complexity" evidence="8">
    <location>
        <begin position="2345"/>
        <end position="2367"/>
    </location>
</feature>
<keyword evidence="2" id="KW-0597">Phosphoprotein</keyword>
<feature type="region of interest" description="Disordered" evidence="8">
    <location>
        <begin position="541"/>
        <end position="581"/>
    </location>
</feature>
<name>A0AAV6UGB4_9ARAC</name>
<feature type="region of interest" description="Disordered" evidence="8">
    <location>
        <begin position="61"/>
        <end position="110"/>
    </location>
</feature>
<reference evidence="10 11" key="1">
    <citation type="journal article" date="2022" name="Nat. Ecol. Evol.">
        <title>A masculinizing supergene underlies an exaggerated male reproductive morph in a spider.</title>
        <authorList>
            <person name="Hendrickx F."/>
            <person name="De Corte Z."/>
            <person name="Sonet G."/>
            <person name="Van Belleghem S.M."/>
            <person name="Kostlbacher S."/>
            <person name="Vangestel C."/>
        </authorList>
    </citation>
    <scope>NUCLEOTIDE SEQUENCE [LARGE SCALE GENOMIC DNA]</scope>
    <source>
        <strain evidence="10">W744_W776</strain>
    </source>
</reference>
<keyword evidence="3" id="KW-0805">Transcription regulation</keyword>
<feature type="compositionally biased region" description="Basic and acidic residues" evidence="8">
    <location>
        <begin position="1251"/>
        <end position="1268"/>
    </location>
</feature>
<evidence type="ECO:0000313" key="11">
    <source>
        <dbReference type="Proteomes" id="UP000827092"/>
    </source>
</evidence>
<dbReference type="InterPro" id="IPR032147">
    <property type="entry name" value="Cic_dom"/>
</dbReference>
<feature type="compositionally biased region" description="Low complexity" evidence="8">
    <location>
        <begin position="2159"/>
        <end position="2175"/>
    </location>
</feature>